<dbReference type="InterPro" id="IPR003409">
    <property type="entry name" value="MORN"/>
</dbReference>
<comment type="caution">
    <text evidence="2">The sequence shown here is derived from an EMBL/GenBank/DDBJ whole genome shotgun (WGS) entry which is preliminary data.</text>
</comment>
<sequence>MNSTTQKGLKYFNQTRFNFSKFIPENYNYSERSNNSKLSSQYLHFRKTSDGFRYSKCSQTPTPILDSHHNSSPPSISYLTNYNAEMQKALKFLKKFPQKSRLDSPKKRESLIPGKSQFRYLNHDEIEVKKFVDALFSKEISSYRRTLLASDNEAVGFLSADKILQEAKRIMKNGIKKKHTKSELGIIEDFWTMHISKEKIVRWDIFEDNFLCYLSSYMVTDIGVLRKVNWKKFFQKLYMKISKETKECNLWVLAPCYNDLPNIVHRTISLEDWSFLIVSQEIVLLIFNCIDEVPSLPIKKILDVPYVYACGCKYKGQWHDNRRQGNGLLELCSKEIYDGIFNNELFQDFGTIFIEGFIYKGYFKKDKIHGFGKLLYPNGSFFEGVIDKGIIQAGSVKWADGKFYKGEFHSNNLEGKGKMRYNDGTVLDGMWKAGKLHGEGMMRMNDGKKIKGVFIDGELQGIGKIVCDEYKYIGDFVKSKPNGKGKFIYKDGSWYVGEVKDGITNGRGFMKYASGESFEGIFVDGYPGKADKNLTEGDNLPGDKKENEIMQMILKEANAFKERDEDAKIKGNEKNDLGKNFKKVDFKERTNEGKIERNRQVHYKKKV</sequence>
<dbReference type="EMBL" id="MPUH01000642">
    <property type="protein sequence ID" value="OMJ76245.1"/>
    <property type="molecule type" value="Genomic_DNA"/>
</dbReference>
<proteinExistence type="predicted"/>
<reference evidence="2 3" key="1">
    <citation type="submission" date="2016-11" db="EMBL/GenBank/DDBJ databases">
        <title>The macronuclear genome of Stentor coeruleus: a giant cell with tiny introns.</title>
        <authorList>
            <person name="Slabodnick M."/>
            <person name="Ruby J.G."/>
            <person name="Reiff S.B."/>
            <person name="Swart E.C."/>
            <person name="Gosai S."/>
            <person name="Prabakaran S."/>
            <person name="Witkowska E."/>
            <person name="Larue G.E."/>
            <person name="Fisher S."/>
            <person name="Freeman R.M."/>
            <person name="Gunawardena J."/>
            <person name="Chu W."/>
            <person name="Stover N.A."/>
            <person name="Gregory B.D."/>
            <person name="Nowacki M."/>
            <person name="Derisi J."/>
            <person name="Roy S.W."/>
            <person name="Marshall W.F."/>
            <person name="Sood P."/>
        </authorList>
    </citation>
    <scope>NUCLEOTIDE SEQUENCE [LARGE SCALE GENOMIC DNA]</scope>
    <source>
        <strain evidence="2">WM001</strain>
    </source>
</reference>
<name>A0A1R2BHY4_9CILI</name>
<dbReference type="Pfam" id="PF02493">
    <property type="entry name" value="MORN"/>
    <property type="match status" value="6"/>
</dbReference>
<dbReference type="AlphaFoldDB" id="A0A1R2BHY4"/>
<keyword evidence="1" id="KW-0677">Repeat</keyword>
<evidence type="ECO:0000313" key="2">
    <source>
        <dbReference type="EMBL" id="OMJ76245.1"/>
    </source>
</evidence>
<dbReference type="PANTHER" id="PTHR23084:SF263">
    <property type="entry name" value="MORN REPEAT-CONTAINING PROTEIN 1"/>
    <property type="match status" value="1"/>
</dbReference>
<dbReference type="PANTHER" id="PTHR23084">
    <property type="entry name" value="PHOSPHATIDYLINOSITOL-4-PHOSPHATE 5-KINASE RELATED"/>
    <property type="match status" value="1"/>
</dbReference>
<dbReference type="SUPFAM" id="SSF82185">
    <property type="entry name" value="Histone H3 K4-specific methyltransferase SET7/9 N-terminal domain"/>
    <property type="match status" value="2"/>
</dbReference>
<organism evidence="2 3">
    <name type="scientific">Stentor coeruleus</name>
    <dbReference type="NCBI Taxonomy" id="5963"/>
    <lineage>
        <taxon>Eukaryota</taxon>
        <taxon>Sar</taxon>
        <taxon>Alveolata</taxon>
        <taxon>Ciliophora</taxon>
        <taxon>Postciliodesmatophora</taxon>
        <taxon>Heterotrichea</taxon>
        <taxon>Heterotrichida</taxon>
        <taxon>Stentoridae</taxon>
        <taxon>Stentor</taxon>
    </lineage>
</organism>
<dbReference type="Proteomes" id="UP000187209">
    <property type="component" value="Unassembled WGS sequence"/>
</dbReference>
<accession>A0A1R2BHY4</accession>
<gene>
    <name evidence="2" type="ORF">SteCoe_24424</name>
</gene>
<protein>
    <submittedName>
        <fullName evidence="2">Uncharacterized protein</fullName>
    </submittedName>
</protein>
<evidence type="ECO:0000256" key="1">
    <source>
        <dbReference type="ARBA" id="ARBA00022737"/>
    </source>
</evidence>
<keyword evidence="3" id="KW-1185">Reference proteome</keyword>
<dbReference type="SMART" id="SM00698">
    <property type="entry name" value="MORN"/>
    <property type="match status" value="6"/>
</dbReference>
<dbReference type="Gene3D" id="2.20.110.10">
    <property type="entry name" value="Histone H3 K4-specific methyltransferase SET7/9 N-terminal domain"/>
    <property type="match status" value="3"/>
</dbReference>
<evidence type="ECO:0000313" key="3">
    <source>
        <dbReference type="Proteomes" id="UP000187209"/>
    </source>
</evidence>